<name>A0A218ML39_9VIRU</name>
<feature type="region of interest" description="Disordered" evidence="2">
    <location>
        <begin position="228"/>
        <end position="274"/>
    </location>
</feature>
<feature type="coiled-coil region" evidence="1">
    <location>
        <begin position="409"/>
        <end position="439"/>
    </location>
</feature>
<reference evidence="3" key="1">
    <citation type="submission" date="2016-10" db="EMBL/GenBank/DDBJ databases">
        <authorList>
            <person name="Varghese N."/>
        </authorList>
    </citation>
    <scope>NUCLEOTIDE SEQUENCE</scope>
</reference>
<feature type="compositionally biased region" description="Basic and acidic residues" evidence="2">
    <location>
        <begin position="263"/>
        <end position="274"/>
    </location>
</feature>
<reference evidence="3" key="2">
    <citation type="journal article" date="2017" name="Nat. Commun.">
        <title>Single-virus genomics reveals hidden cosmopolitan and abundant viruses.</title>
        <authorList>
            <person name="Martinez-Hernandez F."/>
            <person name="Fornas O."/>
            <person name="Lluesma Gomez M."/>
            <person name="Bolduc B."/>
            <person name="de la Cruz Pena M.J."/>
            <person name="Martinez J.M."/>
            <person name="Anton J."/>
            <person name="Gasol J.M."/>
            <person name="Rosselli R."/>
            <person name="Rodriguez-Valera F."/>
            <person name="Sullivan M.B."/>
            <person name="Acinas S.G."/>
            <person name="Martinez-Garcia M."/>
        </authorList>
    </citation>
    <scope>NUCLEOTIDE SEQUENCE</scope>
</reference>
<feature type="region of interest" description="Disordered" evidence="2">
    <location>
        <begin position="439"/>
        <end position="467"/>
    </location>
</feature>
<organism evidence="3">
    <name type="scientific">uncultured virus</name>
    <dbReference type="NCBI Taxonomy" id="340016"/>
    <lineage>
        <taxon>Viruses</taxon>
        <taxon>environmental samples</taxon>
    </lineage>
</organism>
<dbReference type="EMBL" id="KY052811">
    <property type="protein sequence ID" value="ASF00005.1"/>
    <property type="molecule type" value="Genomic_DNA"/>
</dbReference>
<sequence>MKKKDIIKLVQEIVQEVNSDAYGSATLTSQGQSIHRAPGVWENKEEIADLEARLAQLYREMEQDAEPEGGPIADQYADEIDKLESEIRALKPKKTPLTYNQAVRLRSFDPDTINLVNEMLDAAEIHYNELVRENGIVSSFLDKRSGGTYIKFPHYNGPQGRGAMFGKETTDQIERSKAAAKAAALKTYTQFKTYIEDYEITDVSPAGVYGNVYLFLMFNDLAKDYSAPKGGTQSSQFEDIDEQAPPARGEAPTRGGTPAPMDPDAKAEKKELDDLEKEKFNVRIKYLNRRKAKASAQAARQSSTSMKSIQTQIDQLIQQRSKVGTTPPASPQKENKIMKTNELLSDYLKENKNNNLQSNLNEHQKLAKRQMLMEGALKQFFEMFDAGKTDEEIVLDYATKGVSVPEQFVKKARSQYETLSKLKTELEMSEKEFKNSASNIVNNPVTGEADMLGDEKQLASAITSEEI</sequence>
<evidence type="ECO:0000256" key="2">
    <source>
        <dbReference type="SAM" id="MobiDB-lite"/>
    </source>
</evidence>
<evidence type="ECO:0000313" key="3">
    <source>
        <dbReference type="EMBL" id="ASF00005.1"/>
    </source>
</evidence>
<evidence type="ECO:0000256" key="1">
    <source>
        <dbReference type="SAM" id="Coils"/>
    </source>
</evidence>
<accession>A0A218ML39</accession>
<proteinExistence type="predicted"/>
<feature type="coiled-coil region" evidence="1">
    <location>
        <begin position="40"/>
        <end position="93"/>
    </location>
</feature>
<keyword evidence="1" id="KW-0175">Coiled coil</keyword>
<protein>
    <submittedName>
        <fullName evidence="3">Uncharacterized protein</fullName>
    </submittedName>
</protein>